<dbReference type="PANTHER" id="PTHR13112">
    <property type="entry name" value="UPF3 REGULATOR OF NONSENSE TRANSCRIPTS-LIKE PROTEIN"/>
    <property type="match status" value="1"/>
</dbReference>
<feature type="region of interest" description="Disordered" evidence="12">
    <location>
        <begin position="260"/>
        <end position="448"/>
    </location>
</feature>
<dbReference type="AlphaFoldDB" id="A0A6B0S186"/>
<feature type="region of interest" description="Disordered" evidence="12">
    <location>
        <begin position="1"/>
        <end position="52"/>
    </location>
</feature>
<dbReference type="GO" id="GO:0005737">
    <property type="term" value="C:cytoplasm"/>
    <property type="evidence" value="ECO:0007669"/>
    <property type="project" value="UniProtKB-SubCell"/>
</dbReference>
<keyword evidence="9" id="KW-0866">Nonsense-mediated mRNA decay</keyword>
<dbReference type="Gene3D" id="3.30.70.330">
    <property type="match status" value="1"/>
</dbReference>
<dbReference type="GO" id="GO:0035145">
    <property type="term" value="C:exon-exon junction complex"/>
    <property type="evidence" value="ECO:0007669"/>
    <property type="project" value="UniProtKB-ARBA"/>
</dbReference>
<feature type="region of interest" description="Disordered" evidence="12">
    <location>
        <begin position="586"/>
        <end position="654"/>
    </location>
</feature>
<feature type="domain" description="UPF3" evidence="13">
    <location>
        <begin position="51"/>
        <end position="208"/>
    </location>
</feature>
<feature type="compositionally biased region" description="Basic and acidic residues" evidence="12">
    <location>
        <begin position="433"/>
        <end position="448"/>
    </location>
</feature>
<keyword evidence="7" id="KW-0805">Transcription regulation</keyword>
<dbReference type="GO" id="GO:0006351">
    <property type="term" value="P:DNA-templated transcription"/>
    <property type="evidence" value="ECO:0007669"/>
    <property type="project" value="InterPro"/>
</dbReference>
<evidence type="ECO:0000256" key="3">
    <source>
        <dbReference type="ARBA" id="ARBA00005991"/>
    </source>
</evidence>
<evidence type="ECO:0000256" key="6">
    <source>
        <dbReference type="ARBA" id="ARBA00022884"/>
    </source>
</evidence>
<dbReference type="InterPro" id="IPR005120">
    <property type="entry name" value="UPF3_dom"/>
</dbReference>
<dbReference type="SUPFAM" id="SSF54928">
    <property type="entry name" value="RNA-binding domain, RBD"/>
    <property type="match status" value="1"/>
</dbReference>
<evidence type="ECO:0000256" key="8">
    <source>
        <dbReference type="ARBA" id="ARBA00023125"/>
    </source>
</evidence>
<keyword evidence="5" id="KW-0963">Cytoplasm</keyword>
<dbReference type="GO" id="GO:0045893">
    <property type="term" value="P:positive regulation of DNA-templated transcription"/>
    <property type="evidence" value="ECO:0007669"/>
    <property type="project" value="InterPro"/>
</dbReference>
<evidence type="ECO:0000313" key="15">
    <source>
        <dbReference type="Proteomes" id="UP000322234"/>
    </source>
</evidence>
<name>A0A6B0S186_9CETA</name>
<keyword evidence="11" id="KW-0539">Nucleus</keyword>
<comment type="caution">
    <text evidence="14">The sequence shown here is derived from an EMBL/GenBank/DDBJ whole genome shotgun (WGS) entry which is preliminary data.</text>
</comment>
<feature type="compositionally biased region" description="Basic and acidic residues" evidence="12">
    <location>
        <begin position="34"/>
        <end position="50"/>
    </location>
</feature>
<dbReference type="InterPro" id="IPR035979">
    <property type="entry name" value="RBD_domain_sf"/>
</dbReference>
<keyword evidence="15" id="KW-1185">Reference proteome</keyword>
<sequence length="726" mass="84516">MKEEKEHRPKEKRVTLLTPPGATGSGGGASGDSTKGEDKQDRNKEKKEALSKVVIRRLPPTLTKEQLQEHLQPMPEHDYFEFFSNDTSLYPHMYARAYINFKNQEDIILFRDRFDGYVFLDNKGQEYPAIVEFAPFQKAAKKKTKKRDTKVGTIDDDPEYRKFLESYAADNEKMTSTPETLLEEIEAKNRELIAKKTTPLLSFLKNKQVNLLFFWFSQYFCFIGSHSKIDRVPERDKLKDEPKIKVHRFLLQAVNQKNLLKKPEKGDEKELDKREKLKKLDKENLSDERASGQSCTLPKRSEGEFKDEKPKRPEDESGREYRERERDYDRDQERILRERERLKRQEEERRRQKERYEKEKAFKRKEEEMKKEKETLRDKGKKPESTEPVGSSEKTEKKEEVVKRDRIRNKDRPAMQLYQPGARSRNRLCPTDDSTKSGDSAVEKKQESGKAILQILGKRIKKVEKLQFEEEDFASLNPEAGKQNQPCRPIGTPSGVWENPPRAMQPSKMLVIKKLSREDPAAAFSAAFTSPGSHHANGNKSSTMVPSVYKNLVPKPLRVCFYQSNLCYQTSSTGCWCSFSLSQRQPRQHHSPEISSSRLTKLTHRTTDRKSEFPKTLKDDQNGDFSESRQCEKLEDSEDNSTPEPKENGEEDCHQNGLALPVEEEGKVLFHSLEAEHRLLKAMGWQEYPENDENCLPFTEDELREFHMKTEQLRRNGFGKNGFLQS</sequence>
<dbReference type="GO" id="GO:0003677">
    <property type="term" value="F:DNA binding"/>
    <property type="evidence" value="ECO:0007669"/>
    <property type="project" value="UniProtKB-KW"/>
</dbReference>
<proteinExistence type="inferred from homology"/>
<gene>
    <name evidence="14" type="ORF">E5288_WYG007910</name>
</gene>
<feature type="compositionally biased region" description="Basic and acidic residues" evidence="12">
    <location>
        <begin position="393"/>
        <end position="413"/>
    </location>
</feature>
<dbReference type="EMBL" id="VBQZ03000155">
    <property type="protein sequence ID" value="MXQ96249.1"/>
    <property type="molecule type" value="Genomic_DNA"/>
</dbReference>
<dbReference type="GO" id="GO:0005730">
    <property type="term" value="C:nucleolus"/>
    <property type="evidence" value="ECO:0007669"/>
    <property type="project" value="TreeGrafter"/>
</dbReference>
<dbReference type="Pfam" id="PF15337">
    <property type="entry name" value="Vasculin"/>
    <property type="match status" value="1"/>
</dbReference>
<dbReference type="GO" id="GO:0000184">
    <property type="term" value="P:nuclear-transcribed mRNA catabolic process, nonsense-mediated decay"/>
    <property type="evidence" value="ECO:0007669"/>
    <property type="project" value="UniProtKB-KW"/>
</dbReference>
<protein>
    <recommendedName>
        <fullName evidence="13">UPF3 domain-containing protein</fullName>
    </recommendedName>
</protein>
<evidence type="ECO:0000256" key="10">
    <source>
        <dbReference type="ARBA" id="ARBA00023163"/>
    </source>
</evidence>
<evidence type="ECO:0000256" key="11">
    <source>
        <dbReference type="ARBA" id="ARBA00023242"/>
    </source>
</evidence>
<evidence type="ECO:0000256" key="7">
    <source>
        <dbReference type="ARBA" id="ARBA00023015"/>
    </source>
</evidence>
<dbReference type="InterPro" id="IPR039722">
    <property type="entry name" value="Upf3"/>
</dbReference>
<dbReference type="PANTHER" id="PTHR13112:SF1">
    <property type="entry name" value="REGULATOR OF NONSENSE TRANSCRIPTS 3B"/>
    <property type="match status" value="1"/>
</dbReference>
<dbReference type="CDD" id="cd12728">
    <property type="entry name" value="RRM_like_Smg4_UPF3B"/>
    <property type="match status" value="1"/>
</dbReference>
<evidence type="ECO:0000313" key="14">
    <source>
        <dbReference type="EMBL" id="MXQ96249.1"/>
    </source>
</evidence>
<comment type="similarity">
    <text evidence="4">Belongs to the vasculin family.</text>
</comment>
<dbReference type="Proteomes" id="UP000322234">
    <property type="component" value="Unassembled WGS sequence"/>
</dbReference>
<evidence type="ECO:0000256" key="5">
    <source>
        <dbReference type="ARBA" id="ARBA00022490"/>
    </source>
</evidence>
<dbReference type="GO" id="GO:0045727">
    <property type="term" value="P:positive regulation of translation"/>
    <property type="evidence" value="ECO:0007669"/>
    <property type="project" value="UniProtKB-ARBA"/>
</dbReference>
<dbReference type="InterPro" id="IPR028128">
    <property type="entry name" value="Vasculin_fam"/>
</dbReference>
<dbReference type="GO" id="GO:0003729">
    <property type="term" value="F:mRNA binding"/>
    <property type="evidence" value="ECO:0007669"/>
    <property type="project" value="TreeGrafter"/>
</dbReference>
<feature type="compositionally biased region" description="Basic and acidic residues" evidence="12">
    <location>
        <begin position="644"/>
        <end position="654"/>
    </location>
</feature>
<comment type="subcellular location">
    <subcellularLocation>
        <location evidence="2">Cytoplasm</location>
    </subcellularLocation>
    <subcellularLocation>
        <location evidence="1">Nucleus</location>
    </subcellularLocation>
</comment>
<evidence type="ECO:0000256" key="9">
    <source>
        <dbReference type="ARBA" id="ARBA00023161"/>
    </source>
</evidence>
<dbReference type="InterPro" id="IPR034979">
    <property type="entry name" value="UPF3B_RRM-like"/>
</dbReference>
<accession>A0A6B0S186</accession>
<keyword evidence="8" id="KW-0238">DNA-binding</keyword>
<evidence type="ECO:0000256" key="4">
    <source>
        <dbReference type="ARBA" id="ARBA00010099"/>
    </source>
</evidence>
<organism evidence="14 15">
    <name type="scientific">Bos mutus</name>
    <name type="common">wild yak</name>
    <dbReference type="NCBI Taxonomy" id="72004"/>
    <lineage>
        <taxon>Eukaryota</taxon>
        <taxon>Metazoa</taxon>
        <taxon>Chordata</taxon>
        <taxon>Craniata</taxon>
        <taxon>Vertebrata</taxon>
        <taxon>Euteleostomi</taxon>
        <taxon>Mammalia</taxon>
        <taxon>Eutheria</taxon>
        <taxon>Laurasiatheria</taxon>
        <taxon>Artiodactyla</taxon>
        <taxon>Ruminantia</taxon>
        <taxon>Pecora</taxon>
        <taxon>Bovidae</taxon>
        <taxon>Bovinae</taxon>
        <taxon>Bos</taxon>
    </lineage>
</organism>
<feature type="compositionally biased region" description="Basic and acidic residues" evidence="12">
    <location>
        <begin position="1"/>
        <end position="14"/>
    </location>
</feature>
<evidence type="ECO:0000256" key="12">
    <source>
        <dbReference type="SAM" id="MobiDB-lite"/>
    </source>
</evidence>
<feature type="compositionally biased region" description="Basic and acidic residues" evidence="12">
    <location>
        <begin position="299"/>
        <end position="385"/>
    </location>
</feature>
<keyword evidence="6" id="KW-0694">RNA-binding</keyword>
<dbReference type="InterPro" id="IPR012677">
    <property type="entry name" value="Nucleotide-bd_a/b_plait_sf"/>
</dbReference>
<dbReference type="Pfam" id="PF03467">
    <property type="entry name" value="Smg4_UPF3"/>
    <property type="match status" value="1"/>
</dbReference>
<keyword evidence="10" id="KW-0804">Transcription</keyword>
<evidence type="ECO:0000256" key="2">
    <source>
        <dbReference type="ARBA" id="ARBA00004496"/>
    </source>
</evidence>
<evidence type="ECO:0000259" key="13">
    <source>
        <dbReference type="Pfam" id="PF03467"/>
    </source>
</evidence>
<feature type="compositionally biased region" description="Basic and acidic residues" evidence="12">
    <location>
        <begin position="261"/>
        <end position="290"/>
    </location>
</feature>
<feature type="compositionally biased region" description="Basic and acidic residues" evidence="12">
    <location>
        <begin position="605"/>
        <end position="634"/>
    </location>
</feature>
<reference evidence="14" key="1">
    <citation type="submission" date="2019-10" db="EMBL/GenBank/DDBJ databases">
        <title>The sequence and de novo assembly of the wild yak genome.</title>
        <authorList>
            <person name="Liu Y."/>
        </authorList>
    </citation>
    <scope>NUCLEOTIDE SEQUENCE [LARGE SCALE GENOMIC DNA]</scope>
    <source>
        <strain evidence="14">WY2019</strain>
    </source>
</reference>
<evidence type="ECO:0000256" key="1">
    <source>
        <dbReference type="ARBA" id="ARBA00004123"/>
    </source>
</evidence>
<comment type="similarity">
    <text evidence="3">Belongs to the RENT3 family.</text>
</comment>
<dbReference type="FunFam" id="3.30.70.330:FF:000067">
    <property type="entry name" value="regulator of nonsense transcripts 3A isoform X2"/>
    <property type="match status" value="1"/>
</dbReference>